<evidence type="ECO:0000313" key="2">
    <source>
        <dbReference type="Proteomes" id="UP000027238"/>
    </source>
</evidence>
<evidence type="ECO:0000313" key="1">
    <source>
        <dbReference type="EMBL" id="KDN63375.1"/>
    </source>
</evidence>
<dbReference type="OrthoDB" id="333024at2759"/>
<accession>A0A066XBI4</accession>
<dbReference type="PANTHER" id="PTHR24113:SF16">
    <property type="match status" value="1"/>
</dbReference>
<dbReference type="InterPro" id="IPR032675">
    <property type="entry name" value="LRR_dom_sf"/>
</dbReference>
<organism evidence="1 2">
    <name type="scientific">Colletotrichum sublineola</name>
    <name type="common">Sorghum anthracnose fungus</name>
    <dbReference type="NCBI Taxonomy" id="1173701"/>
    <lineage>
        <taxon>Eukaryota</taxon>
        <taxon>Fungi</taxon>
        <taxon>Dikarya</taxon>
        <taxon>Ascomycota</taxon>
        <taxon>Pezizomycotina</taxon>
        <taxon>Sordariomycetes</taxon>
        <taxon>Hypocreomycetidae</taxon>
        <taxon>Glomerellales</taxon>
        <taxon>Glomerellaceae</taxon>
        <taxon>Colletotrichum</taxon>
        <taxon>Colletotrichum graminicola species complex</taxon>
    </lineage>
</organism>
<dbReference type="GO" id="GO:0005096">
    <property type="term" value="F:GTPase activator activity"/>
    <property type="evidence" value="ECO:0007669"/>
    <property type="project" value="InterPro"/>
</dbReference>
<dbReference type="STRING" id="1173701.A0A066XBI4"/>
<name>A0A066XBI4_COLSU</name>
<proteinExistence type="predicted"/>
<dbReference type="Gene3D" id="3.80.10.10">
    <property type="entry name" value="Ribonuclease Inhibitor"/>
    <property type="match status" value="2"/>
</dbReference>
<comment type="caution">
    <text evidence="1">The sequence shown here is derived from an EMBL/GenBank/DDBJ whole genome shotgun (WGS) entry which is preliminary data.</text>
</comment>
<dbReference type="SUPFAM" id="SSF52047">
    <property type="entry name" value="RNI-like"/>
    <property type="match status" value="1"/>
</dbReference>
<dbReference type="PANTHER" id="PTHR24113">
    <property type="entry name" value="RAN GTPASE-ACTIVATING PROTEIN 1"/>
    <property type="match status" value="1"/>
</dbReference>
<gene>
    <name evidence="1" type="ORF">CSUB01_06594</name>
</gene>
<dbReference type="Pfam" id="PF13516">
    <property type="entry name" value="LRR_6"/>
    <property type="match status" value="2"/>
</dbReference>
<dbReference type="Proteomes" id="UP000027238">
    <property type="component" value="Unassembled WGS sequence"/>
</dbReference>
<dbReference type="eggNOG" id="KOG4308">
    <property type="taxonomic scope" value="Eukaryota"/>
</dbReference>
<dbReference type="SMART" id="SM00368">
    <property type="entry name" value="LRR_RI"/>
    <property type="match status" value="6"/>
</dbReference>
<dbReference type="InterPro" id="IPR027038">
    <property type="entry name" value="RanGap"/>
</dbReference>
<sequence length="695" mass="75726">MASAATLSLTSPSILGGFEPLLNGMAQAPNIELNQADSNYASRVDVDEAIRLAALCRQAFNLLNAQVPDFNHSKAYTPDEILTLPMDTIRLPDELHGLPRRKSRRSHLAKAIATLLYPATYDDAVSSVIRYEAARVRLRAWVVLQRKYDIFAATNRNGHSFRGLTGGAAPGVRAPVWASRILAQGPWDPAKTPVALTGAKAIPMPVTVADATDLAPFFHHLEQRGTHALDEGSAGTALEGGKGEPYYGVKGAEFRKGVVYEDGRMDLCKMVVGPDHIGNLMDSLRPNPFVRHFLLGNNIIGPAGAQEIARFVRELPGRMNTWYLAGNCIDAPSFKTLVDALVESEAVTNVWLKRNPLGPAAVADVYRLITKTKNLRMLDLDQTELGDAGTEELFRRLATFTVAIPGRKQLPLRNIYLNGNGISTKAAVAIAEFLGSPACGITSLYLSCNPLGDEGAQALASGIRKAHQLSRLSLQSTGLAAAGAIGLFRAITTHPGVRLLDVSQAYATVDLGQAWNYIDEVAVPSICELVSTNQTLQCLNLGHCPISPPELRKVDAAVLKSSLLSYTAASILPDANAKVPTFNPSVDHTMPDLHSLSAPSKDEKALEKAVNKHLERNVKATYGDDMTYAKFLEEEKRWITNDKTDVRKIDSVYRNRDAGLARRRLQALVKNWGENDDTLTRIMNAKGRFCTMRQH</sequence>
<dbReference type="EMBL" id="JMSE01001236">
    <property type="protein sequence ID" value="KDN63375.1"/>
    <property type="molecule type" value="Genomic_DNA"/>
</dbReference>
<dbReference type="AlphaFoldDB" id="A0A066XBI4"/>
<dbReference type="InterPro" id="IPR001611">
    <property type="entry name" value="Leu-rich_rpt"/>
</dbReference>
<protein>
    <submittedName>
        <fullName evidence="1">Putative leucine rich repeat protein</fullName>
    </submittedName>
</protein>
<reference evidence="2" key="1">
    <citation type="journal article" date="2014" name="Genome Announc.">
        <title>Draft genome sequence of Colletotrichum sublineola, a destructive pathogen of cultivated sorghum.</title>
        <authorList>
            <person name="Baroncelli R."/>
            <person name="Sanz-Martin J.M."/>
            <person name="Rech G.E."/>
            <person name="Sukno S.A."/>
            <person name="Thon M.R."/>
        </authorList>
    </citation>
    <scope>NUCLEOTIDE SEQUENCE [LARGE SCALE GENOMIC DNA]</scope>
    <source>
        <strain evidence="2">TX430BB</strain>
    </source>
</reference>
<dbReference type="OMA" id="QAYNYIE"/>
<keyword evidence="2" id="KW-1185">Reference proteome</keyword>
<dbReference type="HOGENOM" id="CLU_027887_0_0_1"/>